<evidence type="ECO:0000256" key="2">
    <source>
        <dbReference type="ARBA" id="ARBA00022475"/>
    </source>
</evidence>
<dbReference type="Pfam" id="PF03772">
    <property type="entry name" value="Competence"/>
    <property type="match status" value="1"/>
</dbReference>
<comment type="subcellular location">
    <subcellularLocation>
        <location evidence="1">Cell membrane</location>
        <topology evidence="1">Multi-pass membrane protein</topology>
    </subcellularLocation>
</comment>
<dbReference type="Pfam" id="PF13567">
    <property type="entry name" value="DUF4131"/>
    <property type="match status" value="1"/>
</dbReference>
<dbReference type="AlphaFoldDB" id="W4V257"/>
<comment type="caution">
    <text evidence="9">The sequence shown here is derived from an EMBL/GenBank/DDBJ whole genome shotgun (WGS) entry which is preliminary data.</text>
</comment>
<dbReference type="GO" id="GO:0005886">
    <property type="term" value="C:plasma membrane"/>
    <property type="evidence" value="ECO:0007669"/>
    <property type="project" value="UniProtKB-SubCell"/>
</dbReference>
<gene>
    <name evidence="9" type="ORF">JCM21531_225</name>
</gene>
<organism evidence="9 10">
    <name type="scientific">Acetivibrio straminisolvens JCM 21531</name>
    <dbReference type="NCBI Taxonomy" id="1294263"/>
    <lineage>
        <taxon>Bacteria</taxon>
        <taxon>Bacillati</taxon>
        <taxon>Bacillota</taxon>
        <taxon>Clostridia</taxon>
        <taxon>Eubacteriales</taxon>
        <taxon>Oscillospiraceae</taxon>
        <taxon>Acetivibrio</taxon>
    </lineage>
</organism>
<keyword evidence="5 6" id="KW-0472">Membrane</keyword>
<dbReference type="InterPro" id="IPR052159">
    <property type="entry name" value="Competence_DNA_uptake"/>
</dbReference>
<feature type="transmembrane region" description="Helical" evidence="6">
    <location>
        <begin position="35"/>
        <end position="53"/>
    </location>
</feature>
<feature type="transmembrane region" description="Helical" evidence="6">
    <location>
        <begin position="259"/>
        <end position="279"/>
    </location>
</feature>
<evidence type="ECO:0000259" key="7">
    <source>
        <dbReference type="Pfam" id="PF03772"/>
    </source>
</evidence>
<evidence type="ECO:0000256" key="1">
    <source>
        <dbReference type="ARBA" id="ARBA00004651"/>
    </source>
</evidence>
<accession>W4V257</accession>
<name>W4V257_9FIRM</name>
<evidence type="ECO:0000313" key="9">
    <source>
        <dbReference type="EMBL" id="GAE86893.1"/>
    </source>
</evidence>
<dbReference type="PANTHER" id="PTHR30619:SF7">
    <property type="entry name" value="BETA-LACTAMASE DOMAIN PROTEIN"/>
    <property type="match status" value="1"/>
</dbReference>
<keyword evidence="2" id="KW-1003">Cell membrane</keyword>
<sequence>MKELFKVQCKMKRPLVCFSLSLIAGIICTNLTYSYLFAVLSCAIISIIVFVLLKDRDNSKFIIGGIVLFYIVGAVYYLYGYNRNLYKYEEFAGKNVIIRGYIDSAPEIRDSTIRYILKTEEIWLKGDSSQKKKVRGKILISMQKSDDTKLFEYGREIRISGKINIPKGRTNPGGFDYRKYLNHSGVSATIFVVDRNIYPQKSVKGNIFVKAGLGIRERIVNVINQSLPPQQAGLLNGMLIGYREGLSKEVEDAFSNSGLTHLMAVSGAILLLLCCLLSLSLRSLSLDKTSTIL</sequence>
<feature type="domain" description="ComEC/Rec2-related protein" evidence="7">
    <location>
        <begin position="238"/>
        <end position="284"/>
    </location>
</feature>
<keyword evidence="10" id="KW-1185">Reference proteome</keyword>
<protein>
    <submittedName>
        <fullName evidence="9">Late competence protein ComEC</fullName>
    </submittedName>
</protein>
<evidence type="ECO:0000259" key="8">
    <source>
        <dbReference type="Pfam" id="PF13567"/>
    </source>
</evidence>
<keyword evidence="4 6" id="KW-1133">Transmembrane helix</keyword>
<evidence type="ECO:0000256" key="5">
    <source>
        <dbReference type="ARBA" id="ARBA00023136"/>
    </source>
</evidence>
<proteinExistence type="predicted"/>
<evidence type="ECO:0000313" key="10">
    <source>
        <dbReference type="Proteomes" id="UP000019109"/>
    </source>
</evidence>
<dbReference type="InterPro" id="IPR004477">
    <property type="entry name" value="ComEC_N"/>
</dbReference>
<dbReference type="PANTHER" id="PTHR30619">
    <property type="entry name" value="DNA INTERNALIZATION/COMPETENCE PROTEIN COMEC/REC2"/>
    <property type="match status" value="1"/>
</dbReference>
<evidence type="ECO:0000256" key="4">
    <source>
        <dbReference type="ARBA" id="ARBA00022989"/>
    </source>
</evidence>
<feature type="transmembrane region" description="Helical" evidence="6">
    <location>
        <begin position="60"/>
        <end position="79"/>
    </location>
</feature>
<reference evidence="9" key="1">
    <citation type="journal article" date="2014" name="Genome Announc.">
        <title>Draft Genome Sequence of Clostridium straminisolvens Strain JCM 21531T, Isolated from a Cellulose-Degrading Bacterial Community.</title>
        <authorList>
            <person name="Yuki M."/>
            <person name="Oshima K."/>
            <person name="Suda W."/>
            <person name="Sakamoto M."/>
            <person name="Kitamura K."/>
            <person name="Iida T."/>
            <person name="Hattori M."/>
            <person name="Ohkuma M."/>
        </authorList>
    </citation>
    <scope>NUCLEOTIDE SEQUENCE [LARGE SCALE GENOMIC DNA]</scope>
    <source>
        <strain evidence="9">JCM 21531</strain>
    </source>
</reference>
<dbReference type="STRING" id="1294263.JCM21531_225"/>
<dbReference type="EMBL" id="BAVR01000002">
    <property type="protein sequence ID" value="GAE86893.1"/>
    <property type="molecule type" value="Genomic_DNA"/>
</dbReference>
<dbReference type="InterPro" id="IPR025405">
    <property type="entry name" value="DUF4131"/>
</dbReference>
<evidence type="ECO:0000256" key="3">
    <source>
        <dbReference type="ARBA" id="ARBA00022692"/>
    </source>
</evidence>
<evidence type="ECO:0000256" key="6">
    <source>
        <dbReference type="SAM" id="Phobius"/>
    </source>
</evidence>
<feature type="domain" description="DUF4131" evidence="8">
    <location>
        <begin position="33"/>
        <end position="195"/>
    </location>
</feature>
<keyword evidence="3 6" id="KW-0812">Transmembrane</keyword>
<dbReference type="Proteomes" id="UP000019109">
    <property type="component" value="Unassembled WGS sequence"/>
</dbReference>